<evidence type="ECO:0000256" key="1">
    <source>
        <dbReference type="SAM" id="Phobius"/>
    </source>
</evidence>
<evidence type="ECO:0000256" key="2">
    <source>
        <dbReference type="SAM" id="SignalP"/>
    </source>
</evidence>
<gene>
    <name evidence="3" type="ORF">D1825_14430</name>
</gene>
<comment type="caution">
    <text evidence="3">The sequence shown here is derived from an EMBL/GenBank/DDBJ whole genome shotgun (WGS) entry which is preliminary data.</text>
</comment>
<reference evidence="3 4" key="1">
    <citation type="submission" date="2018-08" db="EMBL/GenBank/DDBJ databases">
        <title>Cellulomonas rhizosphaerae sp. nov., a novel actinomycete isolated from soil.</title>
        <authorList>
            <person name="Tian Y."/>
        </authorList>
    </citation>
    <scope>NUCLEOTIDE SEQUENCE [LARGE SCALE GENOMIC DNA]</scope>
    <source>
        <strain evidence="3 4">NEAU-TCZ24</strain>
    </source>
</reference>
<dbReference type="Proteomes" id="UP000283374">
    <property type="component" value="Unassembled WGS sequence"/>
</dbReference>
<feature type="chain" id="PRO_5038503188" evidence="2">
    <location>
        <begin position="24"/>
        <end position="112"/>
    </location>
</feature>
<keyword evidence="2" id="KW-0732">Signal</keyword>
<protein>
    <submittedName>
        <fullName evidence="3">Uncharacterized protein</fullName>
    </submittedName>
</protein>
<organism evidence="3 4">
    <name type="scientific">Cellulomonas rhizosphaerae</name>
    <dbReference type="NCBI Taxonomy" id="2293719"/>
    <lineage>
        <taxon>Bacteria</taxon>
        <taxon>Bacillati</taxon>
        <taxon>Actinomycetota</taxon>
        <taxon>Actinomycetes</taxon>
        <taxon>Micrococcales</taxon>
        <taxon>Cellulomonadaceae</taxon>
        <taxon>Cellulomonas</taxon>
    </lineage>
</organism>
<keyword evidence="1" id="KW-0812">Transmembrane</keyword>
<dbReference type="AlphaFoldDB" id="A0A413RIR3"/>
<accession>A0A413RIR3</accession>
<name>A0A413RIR3_9CELL</name>
<feature type="signal peptide" evidence="2">
    <location>
        <begin position="1"/>
        <end position="23"/>
    </location>
</feature>
<sequence>MLVSTAAAIVGLVLLVAAWTNVAKTTIAATDAGDTPCLVAFGATDGPLQQARVHYEIMPPASVCSWVVDGAREDIVVADTSTTLITVALVLLVAGAAGTITLLVLSRRRAAR</sequence>
<evidence type="ECO:0000313" key="4">
    <source>
        <dbReference type="Proteomes" id="UP000283374"/>
    </source>
</evidence>
<keyword evidence="1" id="KW-0472">Membrane</keyword>
<evidence type="ECO:0000313" key="3">
    <source>
        <dbReference type="EMBL" id="RHA38290.1"/>
    </source>
</evidence>
<keyword evidence="4" id="KW-1185">Reference proteome</keyword>
<dbReference type="EMBL" id="QWKP01000215">
    <property type="protein sequence ID" value="RHA38290.1"/>
    <property type="molecule type" value="Genomic_DNA"/>
</dbReference>
<feature type="transmembrane region" description="Helical" evidence="1">
    <location>
        <begin position="84"/>
        <end position="105"/>
    </location>
</feature>
<keyword evidence="1" id="KW-1133">Transmembrane helix</keyword>
<proteinExistence type="predicted"/>